<evidence type="ECO:0000256" key="1">
    <source>
        <dbReference type="ARBA" id="ARBA00005614"/>
    </source>
</evidence>
<name>B1C070_9FIRM</name>
<evidence type="ECO:0000313" key="9">
    <source>
        <dbReference type="Proteomes" id="UP000004910"/>
    </source>
</evidence>
<feature type="domain" description="Acylphosphatase-like" evidence="7">
    <location>
        <begin position="20"/>
        <end position="106"/>
    </location>
</feature>
<feature type="active site" evidence="5">
    <location>
        <position position="53"/>
    </location>
</feature>
<comment type="caution">
    <text evidence="8">The sequence shown here is derived from an EMBL/GenBank/DDBJ whole genome shotgun (WGS) entry which is preliminary data.</text>
</comment>
<dbReference type="EC" id="3.6.1.7" evidence="2 5"/>
<comment type="similarity">
    <text evidence="1 6">Belongs to the acylphosphatase family.</text>
</comment>
<evidence type="ECO:0000313" key="8">
    <source>
        <dbReference type="EMBL" id="EDS75560.1"/>
    </source>
</evidence>
<keyword evidence="5 8" id="KW-0378">Hydrolase</keyword>
<dbReference type="Pfam" id="PF00708">
    <property type="entry name" value="Acylphosphatase"/>
    <property type="match status" value="1"/>
</dbReference>
<dbReference type="AlphaFoldDB" id="B1C070"/>
<comment type="catalytic activity">
    <reaction evidence="4 5">
        <text>an acyl phosphate + H2O = a carboxylate + phosphate + H(+)</text>
        <dbReference type="Rhea" id="RHEA:14965"/>
        <dbReference type="ChEBI" id="CHEBI:15377"/>
        <dbReference type="ChEBI" id="CHEBI:15378"/>
        <dbReference type="ChEBI" id="CHEBI:29067"/>
        <dbReference type="ChEBI" id="CHEBI:43474"/>
        <dbReference type="ChEBI" id="CHEBI:59918"/>
        <dbReference type="EC" id="3.6.1.7"/>
    </reaction>
</comment>
<evidence type="ECO:0000256" key="4">
    <source>
        <dbReference type="ARBA" id="ARBA00047645"/>
    </source>
</evidence>
<evidence type="ECO:0000256" key="3">
    <source>
        <dbReference type="ARBA" id="ARBA00015991"/>
    </source>
</evidence>
<evidence type="ECO:0000259" key="7">
    <source>
        <dbReference type="PROSITE" id="PS51160"/>
    </source>
</evidence>
<dbReference type="HOGENOM" id="CLU_141932_2_0_9"/>
<accession>B1C070</accession>
<dbReference type="SUPFAM" id="SSF54975">
    <property type="entry name" value="Acylphosphatase/BLUF domain-like"/>
    <property type="match status" value="1"/>
</dbReference>
<evidence type="ECO:0000256" key="6">
    <source>
        <dbReference type="RuleBase" id="RU004168"/>
    </source>
</evidence>
<evidence type="ECO:0000256" key="2">
    <source>
        <dbReference type="ARBA" id="ARBA00012150"/>
    </source>
</evidence>
<reference evidence="8" key="2">
    <citation type="submission" date="2014-06" db="EMBL/GenBank/DDBJ databases">
        <title>Draft genome sequence of Clostridium spiroforme (DSM 1552).</title>
        <authorList>
            <person name="Sudarsanam P."/>
            <person name="Ley R."/>
            <person name="Guruge J."/>
            <person name="Turnbaugh P.J."/>
            <person name="Mahowald M."/>
            <person name="Liep D."/>
            <person name="Gordon J."/>
        </authorList>
    </citation>
    <scope>NUCLEOTIDE SEQUENCE</scope>
    <source>
        <strain evidence="8">DSM 1552</strain>
    </source>
</reference>
<dbReference type="InterPro" id="IPR020456">
    <property type="entry name" value="Acylphosphatase"/>
</dbReference>
<keyword evidence="9" id="KW-1185">Reference proteome</keyword>
<feature type="active site" evidence="5">
    <location>
        <position position="35"/>
    </location>
</feature>
<dbReference type="PANTHER" id="PTHR47268:SF4">
    <property type="entry name" value="ACYLPHOSPHATASE"/>
    <property type="match status" value="1"/>
</dbReference>
<protein>
    <recommendedName>
        <fullName evidence="3 5">acylphosphatase</fullName>
        <ecNumber evidence="2 5">3.6.1.7</ecNumber>
    </recommendedName>
</protein>
<dbReference type="eggNOG" id="COG1254">
    <property type="taxonomic scope" value="Bacteria"/>
</dbReference>
<sequence>MFKITYNIITITRSDITMIRRHYLFYGRVQEVGFRFTTYHLAKKLGLTGWVCNLSNGAVEACFQGEEKVIDYLINELKHTQFININKIECENLKVLKYENDFGIKY</sequence>
<gene>
    <name evidence="8" type="ORF">CLOSPI_00597</name>
</gene>
<dbReference type="Gene3D" id="3.30.70.100">
    <property type="match status" value="1"/>
</dbReference>
<dbReference type="STRING" id="428126.CLOSPI_00597"/>
<reference evidence="8" key="1">
    <citation type="submission" date="2008-02" db="EMBL/GenBank/DDBJ databases">
        <authorList>
            <person name="Fulton L."/>
            <person name="Clifton S."/>
            <person name="Fulton B."/>
            <person name="Xu J."/>
            <person name="Minx P."/>
            <person name="Pepin K.H."/>
            <person name="Johnson M."/>
            <person name="Thiruvilangam P."/>
            <person name="Bhonagiri V."/>
            <person name="Nash W.E."/>
            <person name="Mardis E.R."/>
            <person name="Wilson R.K."/>
        </authorList>
    </citation>
    <scope>NUCLEOTIDE SEQUENCE [LARGE SCALE GENOMIC DNA]</scope>
    <source>
        <strain evidence="8">DSM 1552</strain>
    </source>
</reference>
<dbReference type="InterPro" id="IPR036046">
    <property type="entry name" value="Acylphosphatase-like_dom_sf"/>
</dbReference>
<dbReference type="PANTHER" id="PTHR47268">
    <property type="entry name" value="ACYLPHOSPHATASE"/>
    <property type="match status" value="1"/>
</dbReference>
<dbReference type="PRINTS" id="PR00112">
    <property type="entry name" value="ACYLPHPHTASE"/>
</dbReference>
<dbReference type="GO" id="GO:0003998">
    <property type="term" value="F:acylphosphatase activity"/>
    <property type="evidence" value="ECO:0007669"/>
    <property type="project" value="UniProtKB-EC"/>
</dbReference>
<proteinExistence type="inferred from homology"/>
<dbReference type="EMBL" id="ABIK02000005">
    <property type="protein sequence ID" value="EDS75560.1"/>
    <property type="molecule type" value="Genomic_DNA"/>
</dbReference>
<dbReference type="Proteomes" id="UP000004910">
    <property type="component" value="Unassembled WGS sequence"/>
</dbReference>
<organism evidence="8 9">
    <name type="scientific">Thomasclavelia spiroformis DSM 1552</name>
    <dbReference type="NCBI Taxonomy" id="428126"/>
    <lineage>
        <taxon>Bacteria</taxon>
        <taxon>Bacillati</taxon>
        <taxon>Bacillota</taxon>
        <taxon>Erysipelotrichia</taxon>
        <taxon>Erysipelotrichales</taxon>
        <taxon>Coprobacillaceae</taxon>
        <taxon>Thomasclavelia</taxon>
    </lineage>
</organism>
<evidence type="ECO:0000256" key="5">
    <source>
        <dbReference type="PROSITE-ProRule" id="PRU00520"/>
    </source>
</evidence>
<dbReference type="PROSITE" id="PS51160">
    <property type="entry name" value="ACYLPHOSPHATASE_3"/>
    <property type="match status" value="1"/>
</dbReference>
<dbReference type="InterPro" id="IPR001792">
    <property type="entry name" value="Acylphosphatase-like_dom"/>
</dbReference>